<evidence type="ECO:0000313" key="2">
    <source>
        <dbReference type="EMBL" id="QJA80196.1"/>
    </source>
</evidence>
<proteinExistence type="predicted"/>
<organism evidence="1">
    <name type="scientific">viral metagenome</name>
    <dbReference type="NCBI Taxonomy" id="1070528"/>
    <lineage>
        <taxon>unclassified sequences</taxon>
        <taxon>metagenomes</taxon>
        <taxon>organismal metagenomes</taxon>
    </lineage>
</organism>
<reference evidence="1" key="1">
    <citation type="submission" date="2020-03" db="EMBL/GenBank/DDBJ databases">
        <title>The deep terrestrial virosphere.</title>
        <authorList>
            <person name="Holmfeldt K."/>
            <person name="Nilsson E."/>
            <person name="Simone D."/>
            <person name="Lopez-Fernandez M."/>
            <person name="Wu X."/>
            <person name="de Brujin I."/>
            <person name="Lundin D."/>
            <person name="Andersson A."/>
            <person name="Bertilsson S."/>
            <person name="Dopson M."/>
        </authorList>
    </citation>
    <scope>NUCLEOTIDE SEQUENCE</scope>
    <source>
        <strain evidence="2">MM415A00762</strain>
        <strain evidence="1">MM415B01378</strain>
    </source>
</reference>
<gene>
    <name evidence="2" type="ORF">MM415A00762_0003</name>
    <name evidence="1" type="ORF">MM415B01378_0001</name>
</gene>
<protein>
    <submittedName>
        <fullName evidence="1">Uncharacterized protein</fullName>
    </submittedName>
</protein>
<dbReference type="AlphaFoldDB" id="A0A6M3INY8"/>
<dbReference type="EMBL" id="MT142411">
    <property type="protein sequence ID" value="QJA80196.1"/>
    <property type="molecule type" value="Genomic_DNA"/>
</dbReference>
<name>A0A6M3INY8_9ZZZZ</name>
<sequence length="154" mass="17034">MPAILNKDNPLRTARDCRIAEYAAAGMASHEIAAQPDINIKPRQVRTILSDDKIKAILDRTHRRYAAAASGIGKQFIKLCLDDDKSISTKNISEYHKIMGIAPSHTQSTFIQNIFNTLAVGELDPAVQNLLDYRNGMHSAREFTVDKNGEVVDG</sequence>
<accession>A0A6M3INY8</accession>
<evidence type="ECO:0000313" key="1">
    <source>
        <dbReference type="EMBL" id="QJA58971.1"/>
    </source>
</evidence>
<dbReference type="EMBL" id="MT141349">
    <property type="protein sequence ID" value="QJA58971.1"/>
    <property type="molecule type" value="Genomic_DNA"/>
</dbReference>